<keyword evidence="5" id="KW-0378">Hydrolase</keyword>
<organism evidence="5 6">
    <name type="scientific">Wenzhouxiangella sediminis</name>
    <dbReference type="NCBI Taxonomy" id="1792836"/>
    <lineage>
        <taxon>Bacteria</taxon>
        <taxon>Pseudomonadati</taxon>
        <taxon>Pseudomonadota</taxon>
        <taxon>Gammaproteobacteria</taxon>
        <taxon>Chromatiales</taxon>
        <taxon>Wenzhouxiangellaceae</taxon>
        <taxon>Wenzhouxiangella</taxon>
    </lineage>
</organism>
<accession>A0A3E1KAH2</accession>
<sequence length="476" mass="51808">MMRFAPAVLALALCLSSAAAEELPDTPAGQRLGELMTLIDNATPQTVADYIGAHYTEEYAGRLPLGGRIDGYMNWKDRGGMNLVEVRRSESNEIEAVMHQPVSDERWLFSVTVESDEPHRIEAIRLGRAPLPVIDPPLSDRDAAEQFIDYTAGLADKGLFSGAVLIGRNGEILGEGAWGLANRDFDAPNTVETRFNLGSINKTWTAVAVAQLVEAGKLAFDDPVSKFIDYPNAEAAQKIRIEHLLTHTSGLGNYFTEEYASTARKDMRTVDDFLALSADQDLAFEPGEGWQYSNTGMMLAGRIIELASGQDYDSYVAEHIFTPAGMTRSGCFALDEVNDNLAVGYWEDWSVDGMTLRNNVFEHVVKGGPAGGCYSTVRDLFHFAEALKAGKLVGEEMAEALTTGKPELNSEHYGYGFGIHPGRALYGHSGGFTGISANLDITVDPEGWVIVVLANDDTMRAPVIKSRQLVGIEVTD</sequence>
<name>A0A3E1KAH2_9GAMM</name>
<feature type="signal peptide" evidence="3">
    <location>
        <begin position="1"/>
        <end position="20"/>
    </location>
</feature>
<gene>
    <name evidence="5" type="ORF">DZC52_04695</name>
</gene>
<proteinExistence type="predicted"/>
<dbReference type="Gene3D" id="3.40.710.10">
    <property type="entry name" value="DD-peptidase/beta-lactamase superfamily"/>
    <property type="match status" value="1"/>
</dbReference>
<evidence type="ECO:0000256" key="3">
    <source>
        <dbReference type="SAM" id="SignalP"/>
    </source>
</evidence>
<dbReference type="Proteomes" id="UP000260351">
    <property type="component" value="Unassembled WGS sequence"/>
</dbReference>
<comment type="caution">
    <text evidence="5">The sequence shown here is derived from an EMBL/GenBank/DDBJ whole genome shotgun (WGS) entry which is preliminary data.</text>
</comment>
<dbReference type="InterPro" id="IPR012338">
    <property type="entry name" value="Beta-lactam/transpept-like"/>
</dbReference>
<evidence type="ECO:0000259" key="4">
    <source>
        <dbReference type="Pfam" id="PF00144"/>
    </source>
</evidence>
<dbReference type="PANTHER" id="PTHR46825:SF11">
    <property type="entry name" value="PENICILLIN-BINDING PROTEIN 4"/>
    <property type="match status" value="1"/>
</dbReference>
<dbReference type="PANTHER" id="PTHR46825">
    <property type="entry name" value="D-ALANYL-D-ALANINE-CARBOXYPEPTIDASE/ENDOPEPTIDASE AMPH"/>
    <property type="match status" value="1"/>
</dbReference>
<protein>
    <submittedName>
        <fullName evidence="5">Class A beta-lactamase-related serine hydrolase</fullName>
    </submittedName>
</protein>
<keyword evidence="3" id="KW-0732">Signal</keyword>
<feature type="chain" id="PRO_5017550075" evidence="3">
    <location>
        <begin position="21"/>
        <end position="476"/>
    </location>
</feature>
<dbReference type="InterPro" id="IPR001466">
    <property type="entry name" value="Beta-lactam-related"/>
</dbReference>
<dbReference type="OrthoDB" id="119951at2"/>
<evidence type="ECO:0000313" key="5">
    <source>
        <dbReference type="EMBL" id="RFF31364.1"/>
    </source>
</evidence>
<keyword evidence="2" id="KW-0472">Membrane</keyword>
<comment type="subcellular location">
    <subcellularLocation>
        <location evidence="1">Membrane</location>
    </subcellularLocation>
</comment>
<dbReference type="AlphaFoldDB" id="A0A3E1KAH2"/>
<dbReference type="Pfam" id="PF00144">
    <property type="entry name" value="Beta-lactamase"/>
    <property type="match status" value="1"/>
</dbReference>
<dbReference type="GO" id="GO:0016787">
    <property type="term" value="F:hydrolase activity"/>
    <property type="evidence" value="ECO:0007669"/>
    <property type="project" value="UniProtKB-KW"/>
</dbReference>
<dbReference type="SUPFAM" id="SSF56601">
    <property type="entry name" value="beta-lactamase/transpeptidase-like"/>
    <property type="match status" value="1"/>
</dbReference>
<dbReference type="EMBL" id="QUZK01000021">
    <property type="protein sequence ID" value="RFF31364.1"/>
    <property type="molecule type" value="Genomic_DNA"/>
</dbReference>
<dbReference type="RefSeq" id="WP_116649970.1">
    <property type="nucleotide sequence ID" value="NZ_QUZK01000021.1"/>
</dbReference>
<dbReference type="InterPro" id="IPR050491">
    <property type="entry name" value="AmpC-like"/>
</dbReference>
<feature type="domain" description="Beta-lactamase-related" evidence="4">
    <location>
        <begin position="153"/>
        <end position="459"/>
    </location>
</feature>
<evidence type="ECO:0000256" key="1">
    <source>
        <dbReference type="ARBA" id="ARBA00004370"/>
    </source>
</evidence>
<evidence type="ECO:0000313" key="6">
    <source>
        <dbReference type="Proteomes" id="UP000260351"/>
    </source>
</evidence>
<keyword evidence="6" id="KW-1185">Reference proteome</keyword>
<evidence type="ECO:0000256" key="2">
    <source>
        <dbReference type="ARBA" id="ARBA00023136"/>
    </source>
</evidence>
<reference evidence="5 6" key="1">
    <citation type="submission" date="2018-08" db="EMBL/GenBank/DDBJ databases">
        <title>Wenzhouxiangella salilacus sp. nov., a novel bacterium isolated from a saline lake in Xinjiang Province, China.</title>
        <authorList>
            <person name="Han S."/>
        </authorList>
    </citation>
    <scope>NUCLEOTIDE SEQUENCE [LARGE SCALE GENOMIC DNA]</scope>
    <source>
        <strain evidence="5 6">XDB06</strain>
    </source>
</reference>
<dbReference type="GO" id="GO:0016020">
    <property type="term" value="C:membrane"/>
    <property type="evidence" value="ECO:0007669"/>
    <property type="project" value="UniProtKB-SubCell"/>
</dbReference>